<evidence type="ECO:0000256" key="3">
    <source>
        <dbReference type="ARBA" id="ARBA00022692"/>
    </source>
</evidence>
<feature type="transmembrane region" description="Helical" evidence="6">
    <location>
        <begin position="163"/>
        <end position="184"/>
    </location>
</feature>
<feature type="transmembrane region" description="Helical" evidence="6">
    <location>
        <begin position="204"/>
        <end position="221"/>
    </location>
</feature>
<reference evidence="7 8" key="1">
    <citation type="submission" date="2022-10" db="EMBL/GenBank/DDBJ databases">
        <title>The complete genomes of actinobacterial strains from the NBC collection.</title>
        <authorList>
            <person name="Joergensen T.S."/>
            <person name="Alvarez Arevalo M."/>
            <person name="Sterndorff E.B."/>
            <person name="Faurdal D."/>
            <person name="Vuksanovic O."/>
            <person name="Mourched A.-S."/>
            <person name="Charusanti P."/>
            <person name="Shaw S."/>
            <person name="Blin K."/>
            <person name="Weber T."/>
        </authorList>
    </citation>
    <scope>NUCLEOTIDE SEQUENCE [LARGE SCALE GENOMIC DNA]</scope>
    <source>
        <strain evidence="7 8">NBC 01774</strain>
    </source>
</reference>
<protein>
    <submittedName>
        <fullName evidence="7">LysE family translocator</fullName>
    </submittedName>
</protein>
<keyword evidence="8" id="KW-1185">Reference proteome</keyword>
<accession>A0ABZ1FA17</accession>
<keyword evidence="4 6" id="KW-1133">Transmembrane helix</keyword>
<feature type="transmembrane region" description="Helical" evidence="6">
    <location>
        <begin position="69"/>
        <end position="86"/>
    </location>
</feature>
<dbReference type="PANTHER" id="PTHR30086">
    <property type="entry name" value="ARGININE EXPORTER PROTEIN ARGO"/>
    <property type="match status" value="1"/>
</dbReference>
<organism evidence="7 8">
    <name type="scientific">Streptomyces decoyicus</name>
    <dbReference type="NCBI Taxonomy" id="249567"/>
    <lineage>
        <taxon>Bacteria</taxon>
        <taxon>Bacillati</taxon>
        <taxon>Actinomycetota</taxon>
        <taxon>Actinomycetes</taxon>
        <taxon>Kitasatosporales</taxon>
        <taxon>Streptomycetaceae</taxon>
        <taxon>Streptomyces</taxon>
    </lineage>
</organism>
<comment type="subcellular location">
    <subcellularLocation>
        <location evidence="1">Cell membrane</location>
        <topology evidence="1">Multi-pass membrane protein</topology>
    </subcellularLocation>
</comment>
<dbReference type="RefSeq" id="WP_326616423.1">
    <property type="nucleotide sequence ID" value="NZ_CP109106.1"/>
</dbReference>
<evidence type="ECO:0000256" key="6">
    <source>
        <dbReference type="SAM" id="Phobius"/>
    </source>
</evidence>
<evidence type="ECO:0000256" key="1">
    <source>
        <dbReference type="ARBA" id="ARBA00004651"/>
    </source>
</evidence>
<feature type="transmembrane region" description="Helical" evidence="6">
    <location>
        <begin position="6"/>
        <end position="26"/>
    </location>
</feature>
<evidence type="ECO:0000256" key="4">
    <source>
        <dbReference type="ARBA" id="ARBA00022989"/>
    </source>
</evidence>
<evidence type="ECO:0000313" key="7">
    <source>
        <dbReference type="EMBL" id="WSB67184.1"/>
    </source>
</evidence>
<dbReference type="PANTHER" id="PTHR30086:SF20">
    <property type="entry name" value="ARGININE EXPORTER PROTEIN ARGO-RELATED"/>
    <property type="match status" value="1"/>
</dbReference>
<dbReference type="InterPro" id="IPR001123">
    <property type="entry name" value="LeuE-type"/>
</dbReference>
<feature type="transmembrane region" description="Helical" evidence="6">
    <location>
        <begin position="38"/>
        <end position="63"/>
    </location>
</feature>
<evidence type="ECO:0000256" key="5">
    <source>
        <dbReference type="ARBA" id="ARBA00023136"/>
    </source>
</evidence>
<keyword evidence="2" id="KW-1003">Cell membrane</keyword>
<dbReference type="PIRSF" id="PIRSF006324">
    <property type="entry name" value="LeuE"/>
    <property type="match status" value="1"/>
</dbReference>
<sequence length="222" mass="22457">MDGQLIAFTGVAAGMVAMPGADFAVVVRNALDSRRAGVATAVGVAGGLLVHTALAVAGLAAVLVAVPTLFGAVQLLGGGYLLYLGVRALATAFRRPAATTDGTDGPADTAPADGPRPAALLGTTQSLRQGFLTNALNPKAPVLFLSLLPQFVPAGQPALPRTLLLATMVVAMALVWFPAVALLVDRLGVWLRRPRVARALEATTGALLTALGGILLVELALA</sequence>
<proteinExistence type="predicted"/>
<dbReference type="Proteomes" id="UP001344251">
    <property type="component" value="Chromosome"/>
</dbReference>
<keyword evidence="5 6" id="KW-0472">Membrane</keyword>
<evidence type="ECO:0000313" key="8">
    <source>
        <dbReference type="Proteomes" id="UP001344251"/>
    </source>
</evidence>
<gene>
    <name evidence="7" type="ORF">OG863_03985</name>
</gene>
<dbReference type="EMBL" id="CP109106">
    <property type="protein sequence ID" value="WSB67184.1"/>
    <property type="molecule type" value="Genomic_DNA"/>
</dbReference>
<name>A0ABZ1FA17_9ACTN</name>
<keyword evidence="3 6" id="KW-0812">Transmembrane</keyword>
<evidence type="ECO:0000256" key="2">
    <source>
        <dbReference type="ARBA" id="ARBA00022475"/>
    </source>
</evidence>
<dbReference type="Pfam" id="PF01810">
    <property type="entry name" value="LysE"/>
    <property type="match status" value="1"/>
</dbReference>